<protein>
    <submittedName>
        <fullName evidence="2">Uncharacterized protein</fullName>
    </submittedName>
</protein>
<dbReference type="AlphaFoldDB" id="A0AAD3DPV1"/>
<dbReference type="EMBL" id="BMAR01000011">
    <property type="protein sequence ID" value="GFR45851.1"/>
    <property type="molecule type" value="Genomic_DNA"/>
</dbReference>
<keyword evidence="3" id="KW-1185">Reference proteome</keyword>
<evidence type="ECO:0000313" key="2">
    <source>
        <dbReference type="EMBL" id="GFR45851.1"/>
    </source>
</evidence>
<feature type="compositionally biased region" description="Low complexity" evidence="1">
    <location>
        <begin position="102"/>
        <end position="112"/>
    </location>
</feature>
<reference evidence="2 3" key="1">
    <citation type="journal article" date="2021" name="Sci. Rep.">
        <title>Genome sequencing of the multicellular alga Astrephomene provides insights into convergent evolution of germ-soma differentiation.</title>
        <authorList>
            <person name="Yamashita S."/>
            <person name="Yamamoto K."/>
            <person name="Matsuzaki R."/>
            <person name="Suzuki S."/>
            <person name="Yamaguchi H."/>
            <person name="Hirooka S."/>
            <person name="Minakuchi Y."/>
            <person name="Miyagishima S."/>
            <person name="Kawachi M."/>
            <person name="Toyoda A."/>
            <person name="Nozaki H."/>
        </authorList>
    </citation>
    <scope>NUCLEOTIDE SEQUENCE [LARGE SCALE GENOMIC DNA]</scope>
    <source>
        <strain evidence="2 3">NIES-4017</strain>
    </source>
</reference>
<comment type="caution">
    <text evidence="2">The sequence shown here is derived from an EMBL/GenBank/DDBJ whole genome shotgun (WGS) entry which is preliminary data.</text>
</comment>
<dbReference type="Proteomes" id="UP001054857">
    <property type="component" value="Unassembled WGS sequence"/>
</dbReference>
<feature type="non-terminal residue" evidence="2">
    <location>
        <position position="219"/>
    </location>
</feature>
<gene>
    <name evidence="2" type="ORF">Agub_g7184</name>
</gene>
<organism evidence="2 3">
    <name type="scientific">Astrephomene gubernaculifera</name>
    <dbReference type="NCBI Taxonomy" id="47775"/>
    <lineage>
        <taxon>Eukaryota</taxon>
        <taxon>Viridiplantae</taxon>
        <taxon>Chlorophyta</taxon>
        <taxon>core chlorophytes</taxon>
        <taxon>Chlorophyceae</taxon>
        <taxon>CS clade</taxon>
        <taxon>Chlamydomonadales</taxon>
        <taxon>Astrephomenaceae</taxon>
        <taxon>Astrephomene</taxon>
    </lineage>
</organism>
<feature type="region of interest" description="Disordered" evidence="1">
    <location>
        <begin position="1"/>
        <end position="219"/>
    </location>
</feature>
<proteinExistence type="predicted"/>
<feature type="compositionally biased region" description="Basic and acidic residues" evidence="1">
    <location>
        <begin position="171"/>
        <end position="180"/>
    </location>
</feature>
<feature type="compositionally biased region" description="Low complexity" evidence="1">
    <location>
        <begin position="120"/>
        <end position="137"/>
    </location>
</feature>
<evidence type="ECO:0000313" key="3">
    <source>
        <dbReference type="Proteomes" id="UP001054857"/>
    </source>
</evidence>
<evidence type="ECO:0000256" key="1">
    <source>
        <dbReference type="SAM" id="MobiDB-lite"/>
    </source>
</evidence>
<name>A0AAD3DPV1_9CHLO</name>
<accession>A0AAD3DPV1</accession>
<sequence>MSKPSTPVRRSKVGPGRPGSAGSEIPLTASMEVLPPDSRAMPLLDGSLGRSEDFHGSSNGARPRVPVPLSRTRSTDGRRSSAGPHEVIPLTCTSTGGGSGGSRASSSHMQPLLPLPAHSPGPGALGSSSSSVAQGGYPPHPRVCSPDRPETTMSQASCRFNPVTEGDDEENPRMHVRDGHAGAAAAAATVGPRSSRSSSSARRYEAALAASQQQHLQQG</sequence>
<feature type="compositionally biased region" description="Low complexity" evidence="1">
    <location>
        <begin position="181"/>
        <end position="219"/>
    </location>
</feature>